<dbReference type="PANTHER" id="PTHR46937">
    <property type="entry name" value="FERREDOXIN-THIOREDOXIN REDUCTASE, VARIABLE CHAIN"/>
    <property type="match status" value="1"/>
</dbReference>
<evidence type="ECO:0000313" key="7">
    <source>
        <dbReference type="Proteomes" id="UP000607397"/>
    </source>
</evidence>
<evidence type="ECO:0000256" key="1">
    <source>
        <dbReference type="ARBA" id="ARBA00023002"/>
    </source>
</evidence>
<dbReference type="PANTHER" id="PTHR46937:SF4">
    <property type="entry name" value="FERREDOXIN-THIOREDOXIN REDUCTASE SUBUNIT A1, CHLOROPLASTIC"/>
    <property type="match status" value="1"/>
</dbReference>
<dbReference type="GO" id="GO:0016491">
    <property type="term" value="F:oxidoreductase activity"/>
    <property type="evidence" value="ECO:0007669"/>
    <property type="project" value="UniProtKB-KW"/>
</dbReference>
<comment type="similarity">
    <text evidence="4">Belongs to the ferredoxin thioredoxin reductase alpha subunit family.</text>
</comment>
<comment type="function">
    <text evidence="3">Variable subunit of the ferredoxin-thioredoxin reductase (FTR), which catalyzes the two-electron reduction of thioredoxins by the electrons provided by reduced ferredoxin.</text>
</comment>
<dbReference type="RefSeq" id="WP_161825408.1">
    <property type="nucleotide sequence ID" value="NZ_WVIC01000018.1"/>
</dbReference>
<evidence type="ECO:0000313" key="6">
    <source>
        <dbReference type="EMBL" id="NCJ06935.1"/>
    </source>
</evidence>
<dbReference type="Pfam" id="PF02941">
    <property type="entry name" value="FeThRed_A"/>
    <property type="match status" value="1"/>
</dbReference>
<gene>
    <name evidence="6" type="ORF">GS597_10520</name>
</gene>
<dbReference type="InterPro" id="IPR004207">
    <property type="entry name" value="Fd_thioredoxin_Rdtase_alpha"/>
</dbReference>
<sequence>MQVGDRVRVKTSVIVYHHPEHRNQPFDIQGLEGEITGVIKDWQGREVSANYPYLVEFSRKFRAHLQEVELESA</sequence>
<dbReference type="SUPFAM" id="SSF50090">
    <property type="entry name" value="Electron transport accessory proteins"/>
    <property type="match status" value="1"/>
</dbReference>
<keyword evidence="1" id="KW-0560">Oxidoreductase</keyword>
<dbReference type="InterPro" id="IPR008990">
    <property type="entry name" value="Elect_transpt_acc-like_dom_sf"/>
</dbReference>
<keyword evidence="7" id="KW-1185">Reference proteome</keyword>
<dbReference type="EMBL" id="WVIC01000018">
    <property type="protein sequence ID" value="NCJ06935.1"/>
    <property type="molecule type" value="Genomic_DNA"/>
</dbReference>
<dbReference type="Proteomes" id="UP000607397">
    <property type="component" value="Unassembled WGS sequence"/>
</dbReference>
<dbReference type="InterPro" id="IPR044166">
    <property type="entry name" value="FTRV"/>
</dbReference>
<comment type="subunit">
    <text evidence="2">Heterodimer of subunit A (variable subunit) and subunit B (catalytic subunit). Heterodimeric FTR forms a complex with ferredoxin and thioredoxin.</text>
</comment>
<name>A0A8K2A8G4_9CYAN</name>
<evidence type="ECO:0000259" key="5">
    <source>
        <dbReference type="Pfam" id="PF02941"/>
    </source>
</evidence>
<proteinExistence type="inferred from homology"/>
<comment type="caution">
    <text evidence="6">The sequence shown here is derived from an EMBL/GenBank/DDBJ whole genome shotgun (WGS) entry which is preliminary data.</text>
</comment>
<dbReference type="AlphaFoldDB" id="A0A8K2A8G4"/>
<evidence type="ECO:0000256" key="3">
    <source>
        <dbReference type="ARBA" id="ARBA00034474"/>
    </source>
</evidence>
<organism evidence="6 7">
    <name type="scientific">Petrachloros mirabilis ULC683</name>
    <dbReference type="NCBI Taxonomy" id="2781853"/>
    <lineage>
        <taxon>Bacteria</taxon>
        <taxon>Bacillati</taxon>
        <taxon>Cyanobacteriota</taxon>
        <taxon>Cyanophyceae</taxon>
        <taxon>Synechococcales</taxon>
        <taxon>Petrachlorosaceae</taxon>
        <taxon>Petrachloros</taxon>
        <taxon>Petrachloros mirabilis</taxon>
    </lineage>
</organism>
<dbReference type="GO" id="GO:0015979">
    <property type="term" value="P:photosynthesis"/>
    <property type="evidence" value="ECO:0007669"/>
    <property type="project" value="InterPro"/>
</dbReference>
<reference evidence="6" key="1">
    <citation type="submission" date="2019-12" db="EMBL/GenBank/DDBJ databases">
        <title>High-Quality draft genome sequences of three cyanobacteria isolated from the limestone walls of the Old Cathedral of Coimbra.</title>
        <authorList>
            <person name="Tiago I."/>
            <person name="Soares F."/>
            <person name="Portugal A."/>
        </authorList>
    </citation>
    <scope>NUCLEOTIDE SEQUENCE [LARGE SCALE GENOMIC DNA]</scope>
    <source>
        <strain evidence="6">C</strain>
    </source>
</reference>
<evidence type="ECO:0000256" key="4">
    <source>
        <dbReference type="ARBA" id="ARBA00034490"/>
    </source>
</evidence>
<evidence type="ECO:0000256" key="2">
    <source>
        <dbReference type="ARBA" id="ARBA00026011"/>
    </source>
</evidence>
<protein>
    <submittedName>
        <fullName evidence="6">Ferredoxin--nitrite reductase</fullName>
    </submittedName>
</protein>
<accession>A0A8K2A8G4</accession>
<feature type="domain" description="Ferredoxin thioredoxin reductase alpha chain" evidence="5">
    <location>
        <begin position="3"/>
        <end position="69"/>
    </location>
</feature>
<dbReference type="Gene3D" id="2.30.30.50">
    <property type="match status" value="1"/>
</dbReference>